<proteinExistence type="predicted"/>
<dbReference type="InterPro" id="IPR036320">
    <property type="entry name" value="Glycosyl_Trfase_fam3_N_dom_sf"/>
</dbReference>
<dbReference type="Pfam" id="PF02885">
    <property type="entry name" value="Glycos_trans_3N"/>
    <property type="match status" value="1"/>
</dbReference>
<dbReference type="GO" id="GO:0004048">
    <property type="term" value="F:anthranilate phosphoribosyltransferase activity"/>
    <property type="evidence" value="ECO:0007669"/>
    <property type="project" value="InterPro"/>
</dbReference>
<sequence length="356" mass="38000">MVYPSAMQNDAHIPAPAAAVEPASAAPGIAAALAAPVVATPFVAAPFIKEIGRGKDGARSLSRDDAQAMYQAMLEGRVSDLELGAILLAMRIKGESVQEIAGFLAAAEASFTPLRAPAGDYAPVVLPSYNGSRKMANLTPLLCMLLVRRGVPVLMHGVTRDPQRLTSAEIFSALGIAHAASGAQAEALMTAGQPAFIPIAALAPSIARLLEMRRILGVRNSTHTLVKIMQPFAQPALRLTSYTHPEYLEMLSDYFGNAAPHDRGDAFLMRGTEGETVANARRAQRIDWFSRGTRTVLVEKQSVAEDVPELPEGSDALATARWINEVLDGRRPVPQAIAEQVDHCVDVAARVRKNIS</sequence>
<dbReference type="SUPFAM" id="SSF52418">
    <property type="entry name" value="Nucleoside phosphorylase/phosphoribosyltransferase catalytic domain"/>
    <property type="match status" value="1"/>
</dbReference>
<dbReference type="NCBIfam" id="NF006005">
    <property type="entry name" value="PRK08136.1"/>
    <property type="match status" value="1"/>
</dbReference>
<dbReference type="Proteomes" id="UP000006772">
    <property type="component" value="Unassembled WGS sequence"/>
</dbReference>
<feature type="domain" description="Glycosyl transferase family 3 N-terminal" evidence="3">
    <location>
        <begin position="47"/>
        <end position="106"/>
    </location>
</feature>
<protein>
    <submittedName>
        <fullName evidence="4">Glycosyl transferase family protein</fullName>
    </submittedName>
</protein>
<accession>A0AAI9IFF2</accession>
<dbReference type="InterPro" id="IPR017459">
    <property type="entry name" value="Glycosyl_Trfase_fam3_N_dom"/>
</dbReference>
<dbReference type="Gene3D" id="3.40.1030.10">
    <property type="entry name" value="Nucleoside phosphorylase/phosphoribosyltransferase catalytic domain"/>
    <property type="match status" value="1"/>
</dbReference>
<keyword evidence="2 4" id="KW-0808">Transferase</keyword>
<dbReference type="PANTHER" id="PTHR43285:SF4">
    <property type="entry name" value="TRANSFERASE"/>
    <property type="match status" value="1"/>
</dbReference>
<name>A0AAI9IFF2_9BURK</name>
<reference evidence="4 5" key="1">
    <citation type="journal article" date="2013" name="Front. Microbiol.">
        <title>The genome of the endophytic bacterium H. frisingense GSF30(T) identifies diverse strategies in the Herbaspirillum genus to interact with plants.</title>
        <authorList>
            <person name="Straub D."/>
            <person name="Rothballer M."/>
            <person name="Hartmann A."/>
            <person name="Ludewig U."/>
        </authorList>
    </citation>
    <scope>NUCLEOTIDE SEQUENCE [LARGE SCALE GENOMIC DNA]</scope>
    <source>
        <strain evidence="4 5">GSF30</strain>
    </source>
</reference>
<comment type="caution">
    <text evidence="4">The sequence shown here is derived from an EMBL/GenBank/DDBJ whole genome shotgun (WGS) entry which is preliminary data.</text>
</comment>
<dbReference type="GO" id="GO:0000162">
    <property type="term" value="P:L-tryptophan biosynthetic process"/>
    <property type="evidence" value="ECO:0007669"/>
    <property type="project" value="InterPro"/>
</dbReference>
<evidence type="ECO:0000313" key="4">
    <source>
        <dbReference type="EMBL" id="EOA05222.1"/>
    </source>
</evidence>
<gene>
    <name evidence="4" type="ORF">HFRIS_008771</name>
</gene>
<evidence type="ECO:0000256" key="2">
    <source>
        <dbReference type="ARBA" id="ARBA00022679"/>
    </source>
</evidence>
<evidence type="ECO:0000256" key="1">
    <source>
        <dbReference type="ARBA" id="ARBA00022676"/>
    </source>
</evidence>
<dbReference type="AlphaFoldDB" id="A0AAI9IFF2"/>
<dbReference type="PANTHER" id="PTHR43285">
    <property type="entry name" value="ANTHRANILATE PHOSPHORIBOSYLTRANSFERASE"/>
    <property type="match status" value="1"/>
</dbReference>
<dbReference type="SUPFAM" id="SSF47648">
    <property type="entry name" value="Nucleoside phosphorylase/phosphoribosyltransferase N-terminal domain"/>
    <property type="match status" value="1"/>
</dbReference>
<dbReference type="GO" id="GO:0005829">
    <property type="term" value="C:cytosol"/>
    <property type="evidence" value="ECO:0007669"/>
    <property type="project" value="TreeGrafter"/>
</dbReference>
<dbReference type="InterPro" id="IPR005940">
    <property type="entry name" value="Anthranilate_Pribosyl_Tfrase"/>
</dbReference>
<evidence type="ECO:0000313" key="5">
    <source>
        <dbReference type="Proteomes" id="UP000006772"/>
    </source>
</evidence>
<dbReference type="EMBL" id="AEEC02000009">
    <property type="protein sequence ID" value="EOA05222.1"/>
    <property type="molecule type" value="Genomic_DNA"/>
</dbReference>
<keyword evidence="1" id="KW-0328">Glycosyltransferase</keyword>
<dbReference type="InterPro" id="IPR035902">
    <property type="entry name" value="Nuc_phospho_transferase"/>
</dbReference>
<evidence type="ECO:0000259" key="3">
    <source>
        <dbReference type="Pfam" id="PF02885"/>
    </source>
</evidence>
<dbReference type="Gene3D" id="1.20.970.10">
    <property type="entry name" value="Transferase, Pyrimidine Nucleoside Phosphorylase, Chain C"/>
    <property type="match status" value="1"/>
</dbReference>
<organism evidence="4 5">
    <name type="scientific">Herbaspirillum frisingense GSF30</name>
    <dbReference type="NCBI Taxonomy" id="864073"/>
    <lineage>
        <taxon>Bacteria</taxon>
        <taxon>Pseudomonadati</taxon>
        <taxon>Pseudomonadota</taxon>
        <taxon>Betaproteobacteria</taxon>
        <taxon>Burkholderiales</taxon>
        <taxon>Oxalobacteraceae</taxon>
        <taxon>Herbaspirillum</taxon>
    </lineage>
</organism>